<dbReference type="CDD" id="cd01449">
    <property type="entry name" value="TST_Repeat_2"/>
    <property type="match status" value="1"/>
</dbReference>
<accession>A0A0H4PVW3</accession>
<gene>
    <name evidence="4" type="ORF">CA2015_3122</name>
</gene>
<evidence type="ECO:0000313" key="4">
    <source>
        <dbReference type="EMBL" id="AKP52522.1"/>
    </source>
</evidence>
<keyword evidence="1" id="KW-0808">Transferase</keyword>
<dbReference type="EMBL" id="CP012040">
    <property type="protein sequence ID" value="AKP52522.1"/>
    <property type="molecule type" value="Genomic_DNA"/>
</dbReference>
<keyword evidence="2" id="KW-0677">Repeat</keyword>
<dbReference type="InterPro" id="IPR045078">
    <property type="entry name" value="TST/MPST-like"/>
</dbReference>
<dbReference type="Proteomes" id="UP000036520">
    <property type="component" value="Chromosome"/>
</dbReference>
<protein>
    <submittedName>
        <fullName evidence="4">Rhodanese-like protein</fullName>
    </submittedName>
</protein>
<feature type="domain" description="Rhodanese" evidence="3">
    <location>
        <begin position="162"/>
        <end position="275"/>
    </location>
</feature>
<evidence type="ECO:0000259" key="3">
    <source>
        <dbReference type="PROSITE" id="PS50206"/>
    </source>
</evidence>
<dbReference type="SUPFAM" id="SSF52821">
    <property type="entry name" value="Rhodanese/Cell cycle control phosphatase"/>
    <property type="match status" value="2"/>
</dbReference>
<dbReference type="PANTHER" id="PTHR11364">
    <property type="entry name" value="THIOSULFATE SULFERTANSFERASE"/>
    <property type="match status" value="1"/>
</dbReference>
<name>A0A0H4PVW3_9BACT</name>
<dbReference type="InterPro" id="IPR001763">
    <property type="entry name" value="Rhodanese-like_dom"/>
</dbReference>
<dbReference type="GO" id="GO:0004792">
    <property type="term" value="F:thiosulfate-cyanide sulfurtransferase activity"/>
    <property type="evidence" value="ECO:0007669"/>
    <property type="project" value="TreeGrafter"/>
</dbReference>
<dbReference type="OrthoDB" id="9770030at2"/>
<evidence type="ECO:0000256" key="2">
    <source>
        <dbReference type="ARBA" id="ARBA00022737"/>
    </source>
</evidence>
<evidence type="ECO:0000256" key="1">
    <source>
        <dbReference type="ARBA" id="ARBA00022679"/>
    </source>
</evidence>
<keyword evidence="5" id="KW-1185">Reference proteome</keyword>
<dbReference type="InterPro" id="IPR036873">
    <property type="entry name" value="Rhodanese-like_dom_sf"/>
</dbReference>
<organism evidence="4 5">
    <name type="scientific">Cyclobacterium amurskyense</name>
    <dbReference type="NCBI Taxonomy" id="320787"/>
    <lineage>
        <taxon>Bacteria</taxon>
        <taxon>Pseudomonadati</taxon>
        <taxon>Bacteroidota</taxon>
        <taxon>Cytophagia</taxon>
        <taxon>Cytophagales</taxon>
        <taxon>Cyclobacteriaceae</taxon>
        <taxon>Cyclobacterium</taxon>
    </lineage>
</organism>
<dbReference type="AlphaFoldDB" id="A0A0H4PVW3"/>
<dbReference type="KEGG" id="camu:CA2015_3122"/>
<dbReference type="PROSITE" id="PS50206">
    <property type="entry name" value="RHODANESE_3"/>
    <property type="match status" value="2"/>
</dbReference>
<dbReference type="Gene3D" id="3.40.250.10">
    <property type="entry name" value="Rhodanese-like domain"/>
    <property type="match status" value="2"/>
</dbReference>
<proteinExistence type="predicted"/>
<dbReference type="SMART" id="SM00450">
    <property type="entry name" value="RHOD"/>
    <property type="match status" value="2"/>
</dbReference>
<evidence type="ECO:0000313" key="5">
    <source>
        <dbReference type="Proteomes" id="UP000036520"/>
    </source>
</evidence>
<dbReference type="PANTHER" id="PTHR11364:SF27">
    <property type="entry name" value="SULFURTRANSFERASE"/>
    <property type="match status" value="1"/>
</dbReference>
<dbReference type="CDD" id="cd01448">
    <property type="entry name" value="TST_Repeat_1"/>
    <property type="match status" value="1"/>
</dbReference>
<feature type="domain" description="Rhodanese" evidence="3">
    <location>
        <begin position="16"/>
        <end position="131"/>
    </location>
</feature>
<reference evidence="4 5" key="1">
    <citation type="submission" date="2015-07" db="EMBL/GenBank/DDBJ databases">
        <authorList>
            <person name="Kim K.M."/>
        </authorList>
    </citation>
    <scope>NUCLEOTIDE SEQUENCE [LARGE SCALE GENOMIC DNA]</scope>
    <source>
        <strain evidence="4 5">KCTC 12363</strain>
    </source>
</reference>
<dbReference type="RefSeq" id="WP_048642724.1">
    <property type="nucleotide sequence ID" value="NZ_CP012040.1"/>
</dbReference>
<dbReference type="PATRIC" id="fig|320787.5.peg.3411"/>
<sequence>MINPLIKPEALHQLAKTQNLVLIDAQFSYSNYEKEHLDGAIHVNLNKDLSNVGENPAQGGRHPLPSASAFGDTLGKLGISPESHVIVYDDKSAAMSAARFWWMLKAIGHKKVQVLNGGFQAAKIHGFPVNDKIPNPQPLSAYLTQTWQLPMAELEEVSTASEKAGQIIIDVREAERFLGIKEPIDLIAGHIPGAINLPFSENLDENGFFLPKETLKEKYLKTFNGKSSNDIIVHCGSGVTACHTLLAIAHAGLNSPKLYVGSWSEWSRNDLPIAPER</sequence>
<dbReference type="STRING" id="320787.CA2015_3122"/>
<dbReference type="Pfam" id="PF00581">
    <property type="entry name" value="Rhodanese"/>
    <property type="match status" value="2"/>
</dbReference>